<feature type="coiled-coil region" evidence="1">
    <location>
        <begin position="21"/>
        <end position="48"/>
    </location>
</feature>
<reference evidence="3" key="1">
    <citation type="journal article" date="2019" name="Int. J. Syst. Evol. Microbiol.">
        <title>The Global Catalogue of Microorganisms (GCM) 10K type strain sequencing project: providing services to taxonomists for standard genome sequencing and annotation.</title>
        <authorList>
            <consortium name="The Broad Institute Genomics Platform"/>
            <consortium name="The Broad Institute Genome Sequencing Center for Infectious Disease"/>
            <person name="Wu L."/>
            <person name="Ma J."/>
        </authorList>
    </citation>
    <scope>NUCLEOTIDE SEQUENCE [LARGE SCALE GENOMIC DNA]</scope>
    <source>
        <strain evidence="3">JCM 16902</strain>
    </source>
</reference>
<evidence type="ECO:0000313" key="3">
    <source>
        <dbReference type="Proteomes" id="UP001501074"/>
    </source>
</evidence>
<dbReference type="Proteomes" id="UP001501074">
    <property type="component" value="Unassembled WGS sequence"/>
</dbReference>
<keyword evidence="3" id="KW-1185">Reference proteome</keyword>
<comment type="caution">
    <text evidence="2">The sequence shown here is derived from an EMBL/GenBank/DDBJ whole genome shotgun (WGS) entry which is preliminary data.</text>
</comment>
<organism evidence="2 3">
    <name type="scientific">Kineosporia mesophila</name>
    <dbReference type="NCBI Taxonomy" id="566012"/>
    <lineage>
        <taxon>Bacteria</taxon>
        <taxon>Bacillati</taxon>
        <taxon>Actinomycetota</taxon>
        <taxon>Actinomycetes</taxon>
        <taxon>Kineosporiales</taxon>
        <taxon>Kineosporiaceae</taxon>
        <taxon>Kineosporia</taxon>
    </lineage>
</organism>
<name>A0ABP6ZZR4_9ACTN</name>
<sequence>MADVLSTPDNLKARFSQFDSIANVTQRLQERIERINEANKEAAGEKDKTAQAYHKQVDKPTQDITDLVGKIAELFGVTGTRGEEASDYLDHGVKEAAEHGQTWNVDDAEKK</sequence>
<proteinExistence type="predicted"/>
<accession>A0ABP6ZZR4</accession>
<keyword evidence="1" id="KW-0175">Coiled coil</keyword>
<protein>
    <submittedName>
        <fullName evidence="2">Uncharacterized protein</fullName>
    </submittedName>
</protein>
<evidence type="ECO:0000313" key="2">
    <source>
        <dbReference type="EMBL" id="GAA3623129.1"/>
    </source>
</evidence>
<dbReference type="EMBL" id="BAAAZO010000009">
    <property type="protein sequence ID" value="GAA3623129.1"/>
    <property type="molecule type" value="Genomic_DNA"/>
</dbReference>
<dbReference type="RefSeq" id="WP_231481298.1">
    <property type="nucleotide sequence ID" value="NZ_BAAAZO010000009.1"/>
</dbReference>
<evidence type="ECO:0000256" key="1">
    <source>
        <dbReference type="SAM" id="Coils"/>
    </source>
</evidence>
<gene>
    <name evidence="2" type="ORF">GCM10022223_45140</name>
</gene>